<reference evidence="1" key="1">
    <citation type="submission" date="2023-03" db="EMBL/GenBank/DDBJ databases">
        <title>Aeromonas caviae strain AC1520.</title>
        <authorList>
            <person name="Xie T."/>
            <person name="Zhang Q."/>
            <person name="Deng J."/>
            <person name="Li X."/>
        </authorList>
    </citation>
    <scope>NUCLEOTIDE SEQUENCE</scope>
    <source>
        <strain evidence="1">AC1520</strain>
        <plasmid evidence="1">pAC1520</plasmid>
    </source>
</reference>
<proteinExistence type="predicted"/>
<dbReference type="RefSeq" id="WP_277857250.1">
    <property type="nucleotide sequence ID" value="NZ_CP120943.1"/>
</dbReference>
<name>A0AAJ6CR66_AERCA</name>
<keyword evidence="1" id="KW-0614">Plasmid</keyword>
<organism evidence="1 2">
    <name type="scientific">Aeromonas caviae</name>
    <name type="common">Aeromonas punctata</name>
    <dbReference type="NCBI Taxonomy" id="648"/>
    <lineage>
        <taxon>Bacteria</taxon>
        <taxon>Pseudomonadati</taxon>
        <taxon>Pseudomonadota</taxon>
        <taxon>Gammaproteobacteria</taxon>
        <taxon>Aeromonadales</taxon>
        <taxon>Aeromonadaceae</taxon>
        <taxon>Aeromonas</taxon>
    </lineage>
</organism>
<accession>A0AAJ6CR66</accession>
<dbReference type="Proteomes" id="UP001218423">
    <property type="component" value="Plasmid pAC1520"/>
</dbReference>
<protein>
    <submittedName>
        <fullName evidence="1">Uncharacterized protein</fullName>
    </submittedName>
</protein>
<evidence type="ECO:0000313" key="1">
    <source>
        <dbReference type="EMBL" id="WFG00374.1"/>
    </source>
</evidence>
<sequence length="107" mass="12168">MAKYKERTDFTEQEWKEFVECGGTTPEQICRARQFDCWVYVRFFGLVPVAVEQQAGLLEHLIRQSRAGIPHCIKRPGQSSIECKADFMMAPEAAELVALGYGVVLQK</sequence>
<geneLocation type="plasmid" evidence="1 2">
    <name>pAC1520</name>
</geneLocation>
<dbReference type="EMBL" id="CP120943">
    <property type="protein sequence ID" value="WFG00374.1"/>
    <property type="molecule type" value="Genomic_DNA"/>
</dbReference>
<gene>
    <name evidence="1" type="ORF">P5S46_21665</name>
</gene>
<evidence type="ECO:0000313" key="2">
    <source>
        <dbReference type="Proteomes" id="UP001218423"/>
    </source>
</evidence>
<dbReference type="AlphaFoldDB" id="A0AAJ6CR66"/>